<evidence type="ECO:0000256" key="3">
    <source>
        <dbReference type="ARBA" id="ARBA00022741"/>
    </source>
</evidence>
<dbReference type="Proteomes" id="UP000012960">
    <property type="component" value="Unplaced"/>
</dbReference>
<dbReference type="SUPFAM" id="SSF56112">
    <property type="entry name" value="Protein kinase-like (PK-like)"/>
    <property type="match status" value="1"/>
</dbReference>
<dbReference type="SMART" id="SM00220">
    <property type="entry name" value="S_TKc"/>
    <property type="match status" value="1"/>
</dbReference>
<dbReference type="PROSITE" id="PS50011">
    <property type="entry name" value="PROTEIN_KINASE_DOM"/>
    <property type="match status" value="1"/>
</dbReference>
<evidence type="ECO:0000256" key="1">
    <source>
        <dbReference type="ARBA" id="ARBA00022527"/>
    </source>
</evidence>
<keyword evidence="5" id="KW-0067">ATP-binding</keyword>
<dbReference type="GO" id="GO:0005524">
    <property type="term" value="F:ATP binding"/>
    <property type="evidence" value="ECO:0007669"/>
    <property type="project" value="UniProtKB-KW"/>
</dbReference>
<keyword evidence="8" id="KW-1185">Reference proteome</keyword>
<proteinExistence type="predicted"/>
<dbReference type="FunFam" id="3.30.200.20:FF:000463">
    <property type="entry name" value="Serine/threonine-protein kinase AFC2"/>
    <property type="match status" value="1"/>
</dbReference>
<evidence type="ECO:0000256" key="2">
    <source>
        <dbReference type="ARBA" id="ARBA00022679"/>
    </source>
</evidence>
<dbReference type="InParanoid" id="A0A804IDA3"/>
<keyword evidence="1" id="KW-0723">Serine/threonine-protein kinase</keyword>
<organism evidence="7 8">
    <name type="scientific">Musa acuminata subsp. malaccensis</name>
    <name type="common">Wild banana</name>
    <name type="synonym">Musa malaccensis</name>
    <dbReference type="NCBI Taxonomy" id="214687"/>
    <lineage>
        <taxon>Eukaryota</taxon>
        <taxon>Viridiplantae</taxon>
        <taxon>Streptophyta</taxon>
        <taxon>Embryophyta</taxon>
        <taxon>Tracheophyta</taxon>
        <taxon>Spermatophyta</taxon>
        <taxon>Magnoliopsida</taxon>
        <taxon>Liliopsida</taxon>
        <taxon>Zingiberales</taxon>
        <taxon>Musaceae</taxon>
        <taxon>Musa</taxon>
    </lineage>
</organism>
<dbReference type="InterPro" id="IPR000719">
    <property type="entry name" value="Prot_kinase_dom"/>
</dbReference>
<dbReference type="PANTHER" id="PTHR45646:SF7">
    <property type="entry name" value="SERINE_THREONINE-PROTEIN KINASE AFC2"/>
    <property type="match status" value="1"/>
</dbReference>
<evidence type="ECO:0000256" key="5">
    <source>
        <dbReference type="ARBA" id="ARBA00022840"/>
    </source>
</evidence>
<reference evidence="7" key="1">
    <citation type="submission" date="2021-05" db="UniProtKB">
        <authorList>
            <consortium name="EnsemblPlants"/>
        </authorList>
    </citation>
    <scope>IDENTIFICATION</scope>
    <source>
        <strain evidence="7">subsp. malaccensis</strain>
    </source>
</reference>
<name>A0A804IDA3_MUSAM</name>
<sequence length="176" mass="20535">MLCGQEVNVKCTVSSEATLDHTCSLKYAKDLHQHASPPWREDDKDGHYKFEVGEDLTSRYKIHGKMGEGTFGQVLECWDREREEMVAIKIIRGIKKYREAAMIEIDMLQQLGKHDKNGSLCVQIRNWFDYRNHICIVFEKLGPSLYDFLRKNNYRSFPIDLVRKFARQLLECVACG</sequence>
<dbReference type="InterPro" id="IPR051175">
    <property type="entry name" value="CLK_kinases"/>
</dbReference>
<keyword evidence="2" id="KW-0808">Transferase</keyword>
<dbReference type="Gene3D" id="3.30.200.20">
    <property type="entry name" value="Phosphorylase Kinase, domain 1"/>
    <property type="match status" value="1"/>
</dbReference>
<dbReference type="GO" id="GO:0006397">
    <property type="term" value="P:mRNA processing"/>
    <property type="evidence" value="ECO:0007669"/>
    <property type="project" value="EnsemblPlants"/>
</dbReference>
<evidence type="ECO:0000313" key="7">
    <source>
        <dbReference type="EnsemblPlants" id="Ma03_p17800.1"/>
    </source>
</evidence>
<dbReference type="Gramene" id="Ma03_t17800.1">
    <property type="protein sequence ID" value="Ma03_p17800.1"/>
    <property type="gene ID" value="Ma03_g17800"/>
</dbReference>
<evidence type="ECO:0000256" key="4">
    <source>
        <dbReference type="ARBA" id="ARBA00022777"/>
    </source>
</evidence>
<protein>
    <recommendedName>
        <fullName evidence="6">Protein kinase domain-containing protein</fullName>
    </recommendedName>
</protein>
<dbReference type="Pfam" id="PF00069">
    <property type="entry name" value="Pkinase"/>
    <property type="match status" value="1"/>
</dbReference>
<dbReference type="OMA" id="GTRACIN"/>
<dbReference type="GO" id="GO:0004674">
    <property type="term" value="F:protein serine/threonine kinase activity"/>
    <property type="evidence" value="ECO:0007669"/>
    <property type="project" value="UniProtKB-KW"/>
</dbReference>
<feature type="domain" description="Protein kinase" evidence="6">
    <location>
        <begin position="60"/>
        <end position="176"/>
    </location>
</feature>
<dbReference type="EnsemblPlants" id="Ma03_t17800.1">
    <property type="protein sequence ID" value="Ma03_p17800.1"/>
    <property type="gene ID" value="Ma03_g17800"/>
</dbReference>
<dbReference type="Gene3D" id="1.10.510.10">
    <property type="entry name" value="Transferase(Phosphotransferase) domain 1"/>
    <property type="match status" value="1"/>
</dbReference>
<evidence type="ECO:0000313" key="8">
    <source>
        <dbReference type="Proteomes" id="UP000012960"/>
    </source>
</evidence>
<dbReference type="PANTHER" id="PTHR45646">
    <property type="entry name" value="SERINE/THREONINE-PROTEIN KINASE DOA-RELATED"/>
    <property type="match status" value="1"/>
</dbReference>
<accession>A0A804IDA3</accession>
<dbReference type="AlphaFoldDB" id="A0A804IDA3"/>
<keyword evidence="3" id="KW-0547">Nucleotide-binding</keyword>
<keyword evidence="4" id="KW-0418">Kinase</keyword>
<dbReference type="InterPro" id="IPR011009">
    <property type="entry name" value="Kinase-like_dom_sf"/>
</dbReference>
<evidence type="ECO:0000259" key="6">
    <source>
        <dbReference type="PROSITE" id="PS50011"/>
    </source>
</evidence>